<sequence>MSATVARIVLVVVVLLHFSGVLAAAARTMRGEEWGVLGGNGGGVIREVVEMLVGSNKSGSNGDTHCC</sequence>
<dbReference type="AlphaFoldDB" id="A0A0D9W3R8"/>
<organism evidence="2 3">
    <name type="scientific">Leersia perrieri</name>
    <dbReference type="NCBI Taxonomy" id="77586"/>
    <lineage>
        <taxon>Eukaryota</taxon>
        <taxon>Viridiplantae</taxon>
        <taxon>Streptophyta</taxon>
        <taxon>Embryophyta</taxon>
        <taxon>Tracheophyta</taxon>
        <taxon>Spermatophyta</taxon>
        <taxon>Magnoliopsida</taxon>
        <taxon>Liliopsida</taxon>
        <taxon>Poales</taxon>
        <taxon>Poaceae</taxon>
        <taxon>BOP clade</taxon>
        <taxon>Oryzoideae</taxon>
        <taxon>Oryzeae</taxon>
        <taxon>Oryzinae</taxon>
        <taxon>Leersia</taxon>
    </lineage>
</organism>
<reference evidence="2 3" key="1">
    <citation type="submission" date="2012-08" db="EMBL/GenBank/DDBJ databases">
        <title>Oryza genome evolution.</title>
        <authorList>
            <person name="Wing R.A."/>
        </authorList>
    </citation>
    <scope>NUCLEOTIDE SEQUENCE</scope>
</reference>
<keyword evidence="3" id="KW-1185">Reference proteome</keyword>
<evidence type="ECO:0000313" key="3">
    <source>
        <dbReference type="Proteomes" id="UP000032180"/>
    </source>
</evidence>
<name>A0A0D9W3R8_9ORYZ</name>
<proteinExistence type="predicted"/>
<feature type="chain" id="PRO_5002348677" evidence="1">
    <location>
        <begin position="24"/>
        <end position="67"/>
    </location>
</feature>
<keyword evidence="1" id="KW-0732">Signal</keyword>
<evidence type="ECO:0000313" key="2">
    <source>
        <dbReference type="EnsemblPlants" id="LPERR04G05870.1"/>
    </source>
</evidence>
<accession>A0A0D9W3R8</accession>
<evidence type="ECO:0000256" key="1">
    <source>
        <dbReference type="SAM" id="SignalP"/>
    </source>
</evidence>
<dbReference type="EnsemblPlants" id="LPERR04G05870.1">
    <property type="protein sequence ID" value="LPERR04G05870.1"/>
    <property type="gene ID" value="LPERR04G05870"/>
</dbReference>
<dbReference type="Gramene" id="LPERR04G05870.1">
    <property type="protein sequence ID" value="LPERR04G05870.1"/>
    <property type="gene ID" value="LPERR04G05870"/>
</dbReference>
<reference evidence="3" key="2">
    <citation type="submission" date="2013-12" db="EMBL/GenBank/DDBJ databases">
        <authorList>
            <person name="Yu Y."/>
            <person name="Lee S."/>
            <person name="de Baynast K."/>
            <person name="Wissotski M."/>
            <person name="Liu L."/>
            <person name="Talag J."/>
            <person name="Goicoechea J."/>
            <person name="Angelova A."/>
            <person name="Jetty R."/>
            <person name="Kudrna D."/>
            <person name="Golser W."/>
            <person name="Rivera L."/>
            <person name="Zhang J."/>
            <person name="Wing R."/>
        </authorList>
    </citation>
    <scope>NUCLEOTIDE SEQUENCE</scope>
</reference>
<reference evidence="2" key="3">
    <citation type="submission" date="2015-04" db="UniProtKB">
        <authorList>
            <consortium name="EnsemblPlants"/>
        </authorList>
    </citation>
    <scope>IDENTIFICATION</scope>
</reference>
<protein>
    <submittedName>
        <fullName evidence="2">Uncharacterized protein</fullName>
    </submittedName>
</protein>
<feature type="signal peptide" evidence="1">
    <location>
        <begin position="1"/>
        <end position="23"/>
    </location>
</feature>
<dbReference type="HOGENOM" id="CLU_194083_1_0_1"/>
<dbReference type="Proteomes" id="UP000032180">
    <property type="component" value="Chromosome 4"/>
</dbReference>